<dbReference type="SMART" id="SM00563">
    <property type="entry name" value="PlsC"/>
    <property type="match status" value="1"/>
</dbReference>
<dbReference type="Pfam" id="PF01553">
    <property type="entry name" value="Acyltransferase"/>
    <property type="match status" value="1"/>
</dbReference>
<feature type="domain" description="Phospholipid/glycerol acyltransferase" evidence="5">
    <location>
        <begin position="86"/>
        <end position="193"/>
    </location>
</feature>
<reference evidence="6 7" key="1">
    <citation type="submission" date="2019-03" db="EMBL/GenBank/DDBJ databases">
        <authorList>
            <person name="Che Y."/>
            <person name="Zhou L."/>
        </authorList>
    </citation>
    <scope>NUCLEOTIDE SEQUENCE [LARGE SCALE GENOMIC DNA]</scope>
    <source>
        <strain evidence="6 7">AIFJ1607</strain>
    </source>
</reference>
<dbReference type="CDD" id="cd07989">
    <property type="entry name" value="LPLAT_AGPAT-like"/>
    <property type="match status" value="1"/>
</dbReference>
<dbReference type="PANTHER" id="PTHR10434">
    <property type="entry name" value="1-ACYL-SN-GLYCEROL-3-PHOSPHATE ACYLTRANSFERASE"/>
    <property type="match status" value="1"/>
</dbReference>
<gene>
    <name evidence="6" type="ORF">EXH44_06690</name>
</gene>
<evidence type="ECO:0000313" key="7">
    <source>
        <dbReference type="Proteomes" id="UP000294444"/>
    </source>
</evidence>
<keyword evidence="7" id="KW-1185">Reference proteome</keyword>
<dbReference type="Proteomes" id="UP000294444">
    <property type="component" value="Chromosome"/>
</dbReference>
<dbReference type="InterPro" id="IPR002123">
    <property type="entry name" value="Plipid/glycerol_acylTrfase"/>
</dbReference>
<organism evidence="6 7">
    <name type="scientific">Actinobacillus indolicus</name>
    <dbReference type="NCBI Taxonomy" id="51049"/>
    <lineage>
        <taxon>Bacteria</taxon>
        <taxon>Pseudomonadati</taxon>
        <taxon>Pseudomonadota</taxon>
        <taxon>Gammaproteobacteria</taxon>
        <taxon>Pasteurellales</taxon>
        <taxon>Pasteurellaceae</taxon>
        <taxon>Actinobacillus</taxon>
    </lineage>
</organism>
<keyword evidence="3 6" id="KW-0012">Acyltransferase</keyword>
<feature type="transmembrane region" description="Helical" evidence="4">
    <location>
        <begin position="12"/>
        <end position="32"/>
    </location>
</feature>
<keyword evidence="4" id="KW-0812">Transmembrane</keyword>
<accession>A0A4P7CKY6</accession>
<evidence type="ECO:0000256" key="2">
    <source>
        <dbReference type="ARBA" id="ARBA00022679"/>
    </source>
</evidence>
<dbReference type="PANTHER" id="PTHR10434:SF66">
    <property type="entry name" value="PHOSPHOLIPID_GLYCEROL ACYLTRANSFERASE DOMAIN-CONTAINING PROTEIN"/>
    <property type="match status" value="1"/>
</dbReference>
<proteinExistence type="predicted"/>
<dbReference type="EMBL" id="CP038145">
    <property type="protein sequence ID" value="QBQ63941.1"/>
    <property type="molecule type" value="Genomic_DNA"/>
</dbReference>
<name>A0A4P7CKY6_9PAST</name>
<protein>
    <submittedName>
        <fullName evidence="6">1-acyl-sn-glycerol-3-phosphate acyltransferase</fullName>
    </submittedName>
</protein>
<dbReference type="RefSeq" id="WP_162856771.1">
    <property type="nucleotide sequence ID" value="NZ_CP038145.1"/>
</dbReference>
<dbReference type="GO" id="GO:0003841">
    <property type="term" value="F:1-acylglycerol-3-phosphate O-acyltransferase activity"/>
    <property type="evidence" value="ECO:0007669"/>
    <property type="project" value="TreeGrafter"/>
</dbReference>
<keyword evidence="4" id="KW-0472">Membrane</keyword>
<evidence type="ECO:0000256" key="4">
    <source>
        <dbReference type="SAM" id="Phobius"/>
    </source>
</evidence>
<dbReference type="AlphaFoldDB" id="A0A4P7CKY6"/>
<sequence>MAEKLDWIRRFLGTLFGFVLFGIVGVLFKIVLHRYAKNYPHNDLATQLQGRQIVGKTWRFFVNYLKWAGILEVKYHGFERLGREGQLVLANHPSLLDVVLIFSQEPRFNCIVKKDLLDNPSMSSPIRACGFIPNTESEELLEQSHQILQNQVLLLFPEGTRTDWDGVVKLHRGAVSIGLRSAKVITPIVIKMHPLNFKKGQPWYKIPSKKICYELTVGEDIDPQQWLAEKPLPIASRRLNDYLENYFNTYSKD</sequence>
<evidence type="ECO:0000256" key="3">
    <source>
        <dbReference type="ARBA" id="ARBA00023315"/>
    </source>
</evidence>
<evidence type="ECO:0000313" key="6">
    <source>
        <dbReference type="EMBL" id="QBQ63941.1"/>
    </source>
</evidence>
<evidence type="ECO:0000259" key="5">
    <source>
        <dbReference type="SMART" id="SM00563"/>
    </source>
</evidence>
<keyword evidence="4" id="KW-1133">Transmembrane helix</keyword>
<evidence type="ECO:0000256" key="1">
    <source>
        <dbReference type="ARBA" id="ARBA00005189"/>
    </source>
</evidence>
<keyword evidence="2 6" id="KW-0808">Transferase</keyword>
<dbReference type="GO" id="GO:0006654">
    <property type="term" value="P:phosphatidic acid biosynthetic process"/>
    <property type="evidence" value="ECO:0007669"/>
    <property type="project" value="TreeGrafter"/>
</dbReference>
<dbReference type="SUPFAM" id="SSF69593">
    <property type="entry name" value="Glycerol-3-phosphate (1)-acyltransferase"/>
    <property type="match status" value="1"/>
</dbReference>
<dbReference type="KEGG" id="aio:EXH44_06690"/>
<comment type="pathway">
    <text evidence="1">Lipid metabolism.</text>
</comment>